<reference evidence="2" key="1">
    <citation type="journal article" date="2020" name="G3 (Bethesda)">
        <title>High-Quality Assemblies for Three Invasive Social Wasps from the &lt;i&gt;Vespula&lt;/i&gt; Genus.</title>
        <authorList>
            <person name="Harrop T.W.R."/>
            <person name="Guhlin J."/>
            <person name="McLaughlin G.M."/>
            <person name="Permina E."/>
            <person name="Stockwell P."/>
            <person name="Gilligan J."/>
            <person name="Le Lec M.F."/>
            <person name="Gruber M.A.M."/>
            <person name="Quinn O."/>
            <person name="Lovegrove M."/>
            <person name="Duncan E.J."/>
            <person name="Remnant E.J."/>
            <person name="Van Eeckhoven J."/>
            <person name="Graham B."/>
            <person name="Knapp R.A."/>
            <person name="Langford K.W."/>
            <person name="Kronenberg Z."/>
            <person name="Press M.O."/>
            <person name="Eacker S.M."/>
            <person name="Wilson-Rankin E.E."/>
            <person name="Purcell J."/>
            <person name="Lester P.J."/>
            <person name="Dearden P.K."/>
        </authorList>
    </citation>
    <scope>NUCLEOTIDE SEQUENCE</scope>
    <source>
        <strain evidence="2">Linc-1</strain>
    </source>
</reference>
<organism evidence="2 3">
    <name type="scientific">Vespula germanica</name>
    <name type="common">German yellow jacket</name>
    <name type="synonym">Paravespula germanica</name>
    <dbReference type="NCBI Taxonomy" id="30212"/>
    <lineage>
        <taxon>Eukaryota</taxon>
        <taxon>Metazoa</taxon>
        <taxon>Ecdysozoa</taxon>
        <taxon>Arthropoda</taxon>
        <taxon>Hexapoda</taxon>
        <taxon>Insecta</taxon>
        <taxon>Pterygota</taxon>
        <taxon>Neoptera</taxon>
        <taxon>Endopterygota</taxon>
        <taxon>Hymenoptera</taxon>
        <taxon>Apocrita</taxon>
        <taxon>Aculeata</taxon>
        <taxon>Vespoidea</taxon>
        <taxon>Vespidae</taxon>
        <taxon>Vespinae</taxon>
        <taxon>Vespula</taxon>
    </lineage>
</organism>
<dbReference type="EMBL" id="JACSDZ010000002">
    <property type="protein sequence ID" value="KAF7414844.1"/>
    <property type="molecule type" value="Genomic_DNA"/>
</dbReference>
<name>A0A834NNY4_VESGE</name>
<feature type="compositionally biased region" description="Polar residues" evidence="1">
    <location>
        <begin position="197"/>
        <end position="211"/>
    </location>
</feature>
<comment type="caution">
    <text evidence="2">The sequence shown here is derived from an EMBL/GenBank/DDBJ whole genome shotgun (WGS) entry which is preliminary data.</text>
</comment>
<evidence type="ECO:0000313" key="2">
    <source>
        <dbReference type="EMBL" id="KAF7414844.1"/>
    </source>
</evidence>
<dbReference type="AlphaFoldDB" id="A0A834NNY4"/>
<feature type="region of interest" description="Disordered" evidence="1">
    <location>
        <begin position="197"/>
        <end position="224"/>
    </location>
</feature>
<dbReference type="Proteomes" id="UP000617340">
    <property type="component" value="Unassembled WGS sequence"/>
</dbReference>
<gene>
    <name evidence="2" type="ORF">HZH68_003333</name>
</gene>
<feature type="compositionally biased region" description="Basic and acidic residues" evidence="1">
    <location>
        <begin position="212"/>
        <end position="224"/>
    </location>
</feature>
<accession>A0A834NNY4</accession>
<keyword evidence="3" id="KW-1185">Reference proteome</keyword>
<evidence type="ECO:0000313" key="3">
    <source>
        <dbReference type="Proteomes" id="UP000617340"/>
    </source>
</evidence>
<evidence type="ECO:0000256" key="1">
    <source>
        <dbReference type="SAM" id="MobiDB-lite"/>
    </source>
</evidence>
<sequence length="349" mass="39775">MNESVLGQKRTEKLLFPRLGETDLAVYGTSETPRFRAERGLSSFMHKLYSFAPYRDLQLRSTFPTIIRGAGSPVKRQETIMARPFSSNDCRPGLPVKSQYDEYLYYFWQLRSGGVTEYKEMYYSLSSSVVNEKVERLVIEEENYKMLARGSREFGGCFRIPEKELDPNGGMLEAVSNESALIVRHLVSVNYKENKSVGDSCSVLNSRTSNNEGKREKDSRDETDRTGCLREREYNDDIIAFQIVHVVWRFLNEPWDADVKGVWLRAVSMAYDTYALSHYTPISSLSLDVFVKLNNPGINEKAEISGISNSANSLNGHLVFGAEEEDRQGRKWSNVAQDEVTDSVLKLFN</sequence>
<proteinExistence type="predicted"/>
<protein>
    <submittedName>
        <fullName evidence="2">Uncharacterized protein</fullName>
    </submittedName>
</protein>